<dbReference type="AlphaFoldDB" id="A0AAV4YEK1"/>
<evidence type="ECO:0000313" key="1">
    <source>
        <dbReference type="EMBL" id="GIZ04826.1"/>
    </source>
</evidence>
<protein>
    <submittedName>
        <fullName evidence="1">Uncharacterized protein</fullName>
    </submittedName>
</protein>
<reference evidence="1 2" key="1">
    <citation type="submission" date="2021-06" db="EMBL/GenBank/DDBJ databases">
        <title>Caerostris extrusa draft genome.</title>
        <authorList>
            <person name="Kono N."/>
            <person name="Arakawa K."/>
        </authorList>
    </citation>
    <scope>NUCLEOTIDE SEQUENCE [LARGE SCALE GENOMIC DNA]</scope>
</reference>
<keyword evidence="2" id="KW-1185">Reference proteome</keyword>
<gene>
    <name evidence="1" type="ORF">CEXT_291861</name>
</gene>
<evidence type="ECO:0000313" key="2">
    <source>
        <dbReference type="Proteomes" id="UP001054945"/>
    </source>
</evidence>
<sequence>MPFLSSKISANDFEVEARNRYDYFRQTSSEPEINGIDTSFRREDKADRCWEMSDLVVISGLTGRFVRKLFE</sequence>
<proteinExistence type="predicted"/>
<accession>A0AAV4YEK1</accession>
<dbReference type="Proteomes" id="UP001054945">
    <property type="component" value="Unassembled WGS sequence"/>
</dbReference>
<name>A0AAV4YEK1_CAEEX</name>
<dbReference type="EMBL" id="BPLR01019148">
    <property type="protein sequence ID" value="GIZ04826.1"/>
    <property type="molecule type" value="Genomic_DNA"/>
</dbReference>
<organism evidence="1 2">
    <name type="scientific">Caerostris extrusa</name>
    <name type="common">Bark spider</name>
    <name type="synonym">Caerostris bankana</name>
    <dbReference type="NCBI Taxonomy" id="172846"/>
    <lineage>
        <taxon>Eukaryota</taxon>
        <taxon>Metazoa</taxon>
        <taxon>Ecdysozoa</taxon>
        <taxon>Arthropoda</taxon>
        <taxon>Chelicerata</taxon>
        <taxon>Arachnida</taxon>
        <taxon>Araneae</taxon>
        <taxon>Araneomorphae</taxon>
        <taxon>Entelegynae</taxon>
        <taxon>Araneoidea</taxon>
        <taxon>Araneidae</taxon>
        <taxon>Caerostris</taxon>
    </lineage>
</organism>
<comment type="caution">
    <text evidence="1">The sequence shown here is derived from an EMBL/GenBank/DDBJ whole genome shotgun (WGS) entry which is preliminary data.</text>
</comment>